<proteinExistence type="predicted"/>
<keyword evidence="1" id="KW-0812">Transmembrane</keyword>
<sequence>MAYMPFSGGLQMDAQNIVNIAIVVAYLVAMLGFGFWGKSRTKNNSDFLVAGRRLGPAL</sequence>
<dbReference type="STRING" id="288705.RSal33209_0205"/>
<dbReference type="PROSITE" id="PS50283">
    <property type="entry name" value="NA_SOLUT_SYMP_3"/>
    <property type="match status" value="1"/>
</dbReference>
<protein>
    <submittedName>
        <fullName evidence="2">Na+/solute symporter</fullName>
    </submittedName>
</protein>
<gene>
    <name evidence="2" type="ordered locus">RSal33209_0205</name>
</gene>
<keyword evidence="1" id="KW-0472">Membrane</keyword>
<reference evidence="3" key="1">
    <citation type="journal article" date="2008" name="J. Bacteriol.">
        <title>Genome sequence of the fish pathogen Renibacterium salmoninarum suggests reductive evolution away from an environmental Arthrobacter ancestor.</title>
        <authorList>
            <person name="Wiens G.D."/>
            <person name="Rockey D.D."/>
            <person name="Wu Z."/>
            <person name="Chang J."/>
            <person name="Levy R."/>
            <person name="Crane S."/>
            <person name="Chen D.S."/>
            <person name="Capri G.R."/>
            <person name="Burnett J.R."/>
            <person name="Sudheesh P.S."/>
            <person name="Schipma M.J."/>
            <person name="Burd H."/>
            <person name="Bhattacharyya A."/>
            <person name="Rhodes L.D."/>
            <person name="Kaul R."/>
            <person name="Strom M.S."/>
        </authorList>
    </citation>
    <scope>NUCLEOTIDE SEQUENCE [LARGE SCALE GENOMIC DNA]</scope>
    <source>
        <strain evidence="3">ATCC 33209 / DSM 20767 / JCM 11484 / NBRC 15589 / NCIMB 2235</strain>
    </source>
</reference>
<evidence type="ECO:0000313" key="2">
    <source>
        <dbReference type="EMBL" id="ABY21961.1"/>
    </source>
</evidence>
<feature type="transmembrane region" description="Helical" evidence="1">
    <location>
        <begin position="17"/>
        <end position="36"/>
    </location>
</feature>
<keyword evidence="1" id="KW-1133">Transmembrane helix</keyword>
<dbReference type="Proteomes" id="UP000002007">
    <property type="component" value="Chromosome"/>
</dbReference>
<keyword evidence="3" id="KW-1185">Reference proteome</keyword>
<dbReference type="eggNOG" id="COG0591">
    <property type="taxonomic scope" value="Bacteria"/>
</dbReference>
<dbReference type="GO" id="GO:0022857">
    <property type="term" value="F:transmembrane transporter activity"/>
    <property type="evidence" value="ECO:0007669"/>
    <property type="project" value="InterPro"/>
</dbReference>
<dbReference type="HOGENOM" id="CLU_2976135_0_0_11"/>
<evidence type="ECO:0000256" key="1">
    <source>
        <dbReference type="SAM" id="Phobius"/>
    </source>
</evidence>
<organism evidence="2 3">
    <name type="scientific">Renibacterium salmoninarum (strain ATCC 33209 / DSM 20767 / JCM 11484 / NBRC 15589 / NCIMB 2235)</name>
    <dbReference type="NCBI Taxonomy" id="288705"/>
    <lineage>
        <taxon>Bacteria</taxon>
        <taxon>Bacillati</taxon>
        <taxon>Actinomycetota</taxon>
        <taxon>Actinomycetes</taxon>
        <taxon>Micrococcales</taxon>
        <taxon>Micrococcaceae</taxon>
        <taxon>Renibacterium</taxon>
    </lineage>
</organism>
<dbReference type="EMBL" id="CP000910">
    <property type="protein sequence ID" value="ABY21961.1"/>
    <property type="molecule type" value="Genomic_DNA"/>
</dbReference>
<name>A9WLK1_RENSM</name>
<dbReference type="AlphaFoldDB" id="A9WLK1"/>
<dbReference type="InterPro" id="IPR001734">
    <property type="entry name" value="Na/solute_symporter"/>
</dbReference>
<accession>A9WLK1</accession>
<dbReference type="KEGG" id="rsa:RSal33209_0205"/>
<evidence type="ECO:0000313" key="3">
    <source>
        <dbReference type="Proteomes" id="UP000002007"/>
    </source>
</evidence>
<dbReference type="GO" id="GO:0016020">
    <property type="term" value="C:membrane"/>
    <property type="evidence" value="ECO:0007669"/>
    <property type="project" value="InterPro"/>
</dbReference>